<reference evidence="5 6" key="1">
    <citation type="submission" date="2019-01" db="EMBL/GenBank/DDBJ databases">
        <title>A draft genome assembly of the solar-powered sea slug Elysia chlorotica.</title>
        <authorList>
            <person name="Cai H."/>
            <person name="Li Q."/>
            <person name="Fang X."/>
            <person name="Li J."/>
            <person name="Curtis N.E."/>
            <person name="Altenburger A."/>
            <person name="Shibata T."/>
            <person name="Feng M."/>
            <person name="Maeda T."/>
            <person name="Schwartz J.A."/>
            <person name="Shigenobu S."/>
            <person name="Lundholm N."/>
            <person name="Nishiyama T."/>
            <person name="Yang H."/>
            <person name="Hasebe M."/>
            <person name="Li S."/>
            <person name="Pierce S.K."/>
            <person name="Wang J."/>
        </authorList>
    </citation>
    <scope>NUCLEOTIDE SEQUENCE [LARGE SCALE GENOMIC DNA]</scope>
    <source>
        <strain evidence="5">EC2010</strain>
        <tissue evidence="5">Whole organism of an adult</tissue>
    </source>
</reference>
<feature type="non-terminal residue" evidence="5">
    <location>
        <position position="1"/>
    </location>
</feature>
<dbReference type="EMBL" id="RQTK01000851">
    <property type="protein sequence ID" value="RUS74255.1"/>
    <property type="molecule type" value="Genomic_DNA"/>
</dbReference>
<dbReference type="Proteomes" id="UP000271974">
    <property type="component" value="Unassembled WGS sequence"/>
</dbReference>
<comment type="similarity">
    <text evidence="1">Belongs to the multicopper oxidase family.</text>
</comment>
<proteinExistence type="inferred from homology"/>
<protein>
    <recommendedName>
        <fullName evidence="7">Plastocyanin-like domain-containing protein</fullName>
    </recommendedName>
</protein>
<dbReference type="Pfam" id="PF07732">
    <property type="entry name" value="Cu-oxidase_3"/>
    <property type="match status" value="1"/>
</dbReference>
<name>A0A3S1B810_ELYCH</name>
<evidence type="ECO:0008006" key="7">
    <source>
        <dbReference type="Google" id="ProtNLM"/>
    </source>
</evidence>
<dbReference type="CDD" id="cd13884">
    <property type="entry name" value="CuRO_2_tcLCC_insect_like"/>
    <property type="match status" value="1"/>
</dbReference>
<dbReference type="PANTHER" id="PTHR11709:SF232">
    <property type="entry name" value="STRAW, ISOFORM G"/>
    <property type="match status" value="1"/>
</dbReference>
<dbReference type="GO" id="GO:0005507">
    <property type="term" value="F:copper ion binding"/>
    <property type="evidence" value="ECO:0007669"/>
    <property type="project" value="InterPro"/>
</dbReference>
<dbReference type="Pfam" id="PF00394">
    <property type="entry name" value="Cu-oxidase"/>
    <property type="match status" value="1"/>
</dbReference>
<dbReference type="STRING" id="188477.A0A3S1B810"/>
<evidence type="ECO:0000256" key="2">
    <source>
        <dbReference type="SAM" id="MobiDB-lite"/>
    </source>
</evidence>
<dbReference type="Gene3D" id="2.60.40.420">
    <property type="entry name" value="Cupredoxins - blue copper proteins"/>
    <property type="match status" value="3"/>
</dbReference>
<dbReference type="GO" id="GO:0006826">
    <property type="term" value="P:iron ion transport"/>
    <property type="evidence" value="ECO:0007669"/>
    <property type="project" value="TreeGrafter"/>
</dbReference>
<comment type="caution">
    <text evidence="5">The sequence shown here is derived from an EMBL/GenBank/DDBJ whole genome shotgun (WGS) entry which is preliminary data.</text>
</comment>
<dbReference type="InterPro" id="IPR008972">
    <property type="entry name" value="Cupredoxin"/>
</dbReference>
<sequence>GVRGRHDPGAGPQQGGERGGALLHWHGIHQRGTPYMDGVSMVTQCPIPAHTAFTYVFEADPPGTHFWHAHTGLQRADGLYGSLVVRRSPEREPHLGLYDWDLPEHTLVIHDWWDKDVVSSFSKHYLGDGSNKPDSALINGKGIAFDKTTGKNSTTPREVFEVTQGSRYRFRVASNGIMNCPLQVSVDGHVIQVVASDGYDVEPLEVQFFNIFAGERFDFILTANQSIGNYLLRVQGELDCDSRFENVHQTAILHYQGSPWDPHYWVAPPPLTGKGLNTINRRSSDSMLSMADLRSLPGQMDDDPALKITPDRKITLAMDFQILNNPKFHNEGLYSVEDFPLSSGVNRQTPQINGISSILPPSPALSQPGDIPESSFCTGDSESVRGLNCSLALCECVHRYTISLGQVVELVLVDQGHIWNTANHPTHMHGYGF</sequence>
<dbReference type="OrthoDB" id="2121828at2759"/>
<dbReference type="InterPro" id="IPR001117">
    <property type="entry name" value="Cu-oxidase_2nd"/>
</dbReference>
<feature type="region of interest" description="Disordered" evidence="2">
    <location>
        <begin position="1"/>
        <end position="20"/>
    </location>
</feature>
<dbReference type="InterPro" id="IPR011707">
    <property type="entry name" value="Cu-oxidase-like_N"/>
</dbReference>
<dbReference type="GO" id="GO:0016491">
    <property type="term" value="F:oxidoreductase activity"/>
    <property type="evidence" value="ECO:0007669"/>
    <property type="project" value="TreeGrafter"/>
</dbReference>
<feature type="domain" description="Plastocyanin-like" evidence="4">
    <location>
        <begin position="21"/>
        <end position="88"/>
    </location>
</feature>
<evidence type="ECO:0000259" key="4">
    <source>
        <dbReference type="Pfam" id="PF07732"/>
    </source>
</evidence>
<keyword evidence="6" id="KW-1185">Reference proteome</keyword>
<dbReference type="InterPro" id="IPR045087">
    <property type="entry name" value="Cu-oxidase_fam"/>
</dbReference>
<feature type="domain" description="Plastocyanin-like" evidence="3">
    <location>
        <begin position="105"/>
        <end position="258"/>
    </location>
</feature>
<evidence type="ECO:0000256" key="1">
    <source>
        <dbReference type="ARBA" id="ARBA00010609"/>
    </source>
</evidence>
<gene>
    <name evidence="5" type="ORF">EGW08_017993</name>
</gene>
<feature type="non-terminal residue" evidence="5">
    <location>
        <position position="433"/>
    </location>
</feature>
<dbReference type="FunFam" id="2.60.40.420:FF:000045">
    <property type="entry name" value="Laccase 2"/>
    <property type="match status" value="1"/>
</dbReference>
<dbReference type="PANTHER" id="PTHR11709">
    <property type="entry name" value="MULTI-COPPER OXIDASE"/>
    <property type="match status" value="1"/>
</dbReference>
<organism evidence="5 6">
    <name type="scientific">Elysia chlorotica</name>
    <name type="common">Eastern emerald elysia</name>
    <name type="synonym">Sea slug</name>
    <dbReference type="NCBI Taxonomy" id="188477"/>
    <lineage>
        <taxon>Eukaryota</taxon>
        <taxon>Metazoa</taxon>
        <taxon>Spiralia</taxon>
        <taxon>Lophotrochozoa</taxon>
        <taxon>Mollusca</taxon>
        <taxon>Gastropoda</taxon>
        <taxon>Heterobranchia</taxon>
        <taxon>Euthyneura</taxon>
        <taxon>Panpulmonata</taxon>
        <taxon>Sacoglossa</taxon>
        <taxon>Placobranchoidea</taxon>
        <taxon>Plakobranchidae</taxon>
        <taxon>Elysia</taxon>
    </lineage>
</organism>
<dbReference type="SUPFAM" id="SSF49503">
    <property type="entry name" value="Cupredoxins"/>
    <property type="match status" value="3"/>
</dbReference>
<dbReference type="AlphaFoldDB" id="A0A3S1B810"/>
<accession>A0A3S1B810</accession>
<dbReference type="GO" id="GO:0005886">
    <property type="term" value="C:plasma membrane"/>
    <property type="evidence" value="ECO:0007669"/>
    <property type="project" value="TreeGrafter"/>
</dbReference>
<evidence type="ECO:0000259" key="3">
    <source>
        <dbReference type="Pfam" id="PF00394"/>
    </source>
</evidence>
<evidence type="ECO:0000313" key="5">
    <source>
        <dbReference type="EMBL" id="RUS74255.1"/>
    </source>
</evidence>
<evidence type="ECO:0000313" key="6">
    <source>
        <dbReference type="Proteomes" id="UP000271974"/>
    </source>
</evidence>